<evidence type="ECO:0000313" key="1">
    <source>
        <dbReference type="EMBL" id="KAF8700129.1"/>
    </source>
</evidence>
<reference evidence="1" key="1">
    <citation type="submission" date="2020-07" db="EMBL/GenBank/DDBJ databases">
        <title>Genome sequence and genetic diversity analysis of an under-domesticated orphan crop, white fonio (Digitaria exilis).</title>
        <authorList>
            <person name="Bennetzen J.L."/>
            <person name="Chen S."/>
            <person name="Ma X."/>
            <person name="Wang X."/>
            <person name="Yssel A.E.J."/>
            <person name="Chaluvadi S.R."/>
            <person name="Johnson M."/>
            <person name="Gangashetty P."/>
            <person name="Hamidou F."/>
            <person name="Sanogo M.D."/>
            <person name="Zwaenepoel A."/>
            <person name="Wallace J."/>
            <person name="Van De Peer Y."/>
            <person name="Van Deynze A."/>
        </authorList>
    </citation>
    <scope>NUCLEOTIDE SEQUENCE</scope>
    <source>
        <tissue evidence="1">Leaves</tissue>
    </source>
</reference>
<organism evidence="1 2">
    <name type="scientific">Digitaria exilis</name>
    <dbReference type="NCBI Taxonomy" id="1010633"/>
    <lineage>
        <taxon>Eukaryota</taxon>
        <taxon>Viridiplantae</taxon>
        <taxon>Streptophyta</taxon>
        <taxon>Embryophyta</taxon>
        <taxon>Tracheophyta</taxon>
        <taxon>Spermatophyta</taxon>
        <taxon>Magnoliopsida</taxon>
        <taxon>Liliopsida</taxon>
        <taxon>Poales</taxon>
        <taxon>Poaceae</taxon>
        <taxon>PACMAD clade</taxon>
        <taxon>Panicoideae</taxon>
        <taxon>Panicodae</taxon>
        <taxon>Paniceae</taxon>
        <taxon>Anthephorinae</taxon>
        <taxon>Digitaria</taxon>
    </lineage>
</organism>
<evidence type="ECO:0000313" key="2">
    <source>
        <dbReference type="Proteomes" id="UP000636709"/>
    </source>
</evidence>
<dbReference type="PANTHER" id="PTHR33377">
    <property type="entry name" value="OS10G0134700 PROTEIN-RELATED"/>
    <property type="match status" value="1"/>
</dbReference>
<dbReference type="OrthoDB" id="584137at2759"/>
<sequence>MEGGIYLSGPISRVRSLHRLPYEASQRWSVTSVPLLRWQSKLKHAAQECDHTLRRCRRRVQEEEEERSSLPSRVARFAMSFVTSILGGVSDDELEGSAVRRFERFADGASEFLRGQHLSFILQPFIPPGHGMEAALLLLLEDDNYPENNFLLTLSLRLSESTDIVGSVVRCLELFTPYLRSTAEAAKKKLTQLPTQDLLWVPDARFVYGHDEPEDNLDIIFAKQSRPNPLCCQQVYQSDSMQRHAPSGSSTTEPMVSDIYLEPVTQVYLLGHVTLPDGNKRQQNGIINGKAGDSPYLKLGWNFWPHASS</sequence>
<proteinExistence type="predicted"/>
<dbReference type="InterPro" id="IPR013181">
    <property type="entry name" value="DUF1719"/>
</dbReference>
<dbReference type="SMART" id="SM01157">
    <property type="entry name" value="DUF1719"/>
    <property type="match status" value="1"/>
</dbReference>
<gene>
    <name evidence="1" type="ORF">HU200_034495</name>
</gene>
<keyword evidence="2" id="KW-1185">Reference proteome</keyword>
<name>A0A835EMI8_9POAL</name>
<dbReference type="Pfam" id="PF08224">
    <property type="entry name" value="DUF1719"/>
    <property type="match status" value="2"/>
</dbReference>
<dbReference type="PANTHER" id="PTHR33377:SF99">
    <property type="entry name" value="OSJNBB0004G23.8-LIKE PROTEIN"/>
    <property type="match status" value="1"/>
</dbReference>
<dbReference type="EMBL" id="JACEFO010001828">
    <property type="protein sequence ID" value="KAF8700129.1"/>
    <property type="molecule type" value="Genomic_DNA"/>
</dbReference>
<protein>
    <submittedName>
        <fullName evidence="1">Uncharacterized protein</fullName>
    </submittedName>
</protein>
<comment type="caution">
    <text evidence="1">The sequence shown here is derived from an EMBL/GenBank/DDBJ whole genome shotgun (WGS) entry which is preliminary data.</text>
</comment>
<dbReference type="AlphaFoldDB" id="A0A835EMI8"/>
<accession>A0A835EMI8</accession>
<dbReference type="Proteomes" id="UP000636709">
    <property type="component" value="Unassembled WGS sequence"/>
</dbReference>